<dbReference type="RefSeq" id="WP_022125719.1">
    <property type="nucleotide sequence ID" value="NZ_CATZZN010000048.1"/>
</dbReference>
<dbReference type="EMBL" id="QRUU01000033">
    <property type="protein sequence ID" value="RGR95746.1"/>
    <property type="molecule type" value="Genomic_DNA"/>
</dbReference>
<dbReference type="Pfam" id="PF04773">
    <property type="entry name" value="FecR"/>
    <property type="match status" value="1"/>
</dbReference>
<keyword evidence="1" id="KW-1133">Transmembrane helix</keyword>
<feature type="domain" description="Protein FecR C-terminal" evidence="3">
    <location>
        <begin position="266"/>
        <end position="333"/>
    </location>
</feature>
<evidence type="ECO:0000313" key="5">
    <source>
        <dbReference type="Proteomes" id="UP000285864"/>
    </source>
</evidence>
<sequence>MKTEKNNDIDLLITQYLSGKLDKEAFAQLKDWASESEENRIYVKNKVEIWFSSCIADETCVFDKDKAFELFQKRINKAKRSNEQMRRLSWKTWVRVAAVILIMLLPFAGYWQGKESVKQTFADIVVEAPLGARTKLYLPDGTLVWLNAGSKIVYSQGFGVDDRRLKMEGEGYFEVTRNPDIPFEVKTKEVNLKVLGTKFNFRNYPDDDEAIVNLMEGKVALHNEIKCMPELYLKPDEKMVMNKATGEMKKTSTKAKRSNTWINDELFFDELPLKHIAKRLMRSYGVEIIVADSLQDKRFYGVFKVQGNTIKDVLDAMASTNQMKYRYENGKYILYR</sequence>
<keyword evidence="5" id="KW-1185">Reference proteome</keyword>
<gene>
    <name evidence="4" type="ORF">DWY20_08600</name>
</gene>
<dbReference type="Gene3D" id="2.60.120.1440">
    <property type="match status" value="1"/>
</dbReference>
<evidence type="ECO:0000313" key="4">
    <source>
        <dbReference type="EMBL" id="RGR95746.1"/>
    </source>
</evidence>
<feature type="transmembrane region" description="Helical" evidence="1">
    <location>
        <begin position="92"/>
        <end position="111"/>
    </location>
</feature>
<dbReference type="InterPro" id="IPR032508">
    <property type="entry name" value="FecR_C"/>
</dbReference>
<dbReference type="InterPro" id="IPR012373">
    <property type="entry name" value="Ferrdict_sens_TM"/>
</dbReference>
<dbReference type="Pfam" id="PF16344">
    <property type="entry name" value="FecR_C"/>
    <property type="match status" value="1"/>
</dbReference>
<keyword evidence="1" id="KW-0472">Membrane</keyword>
<name>A0A412GLT0_9BACT</name>
<evidence type="ECO:0000256" key="1">
    <source>
        <dbReference type="SAM" id="Phobius"/>
    </source>
</evidence>
<evidence type="ECO:0000259" key="3">
    <source>
        <dbReference type="Pfam" id="PF16344"/>
    </source>
</evidence>
<dbReference type="PIRSF" id="PIRSF018266">
    <property type="entry name" value="FecR"/>
    <property type="match status" value="1"/>
</dbReference>
<comment type="caution">
    <text evidence="4">The sequence shown here is derived from an EMBL/GenBank/DDBJ whole genome shotgun (WGS) entry which is preliminary data.</text>
</comment>
<accession>A0A412GLT0</accession>
<dbReference type="FunFam" id="2.60.120.1440:FF:000001">
    <property type="entry name" value="Putative anti-sigma factor"/>
    <property type="match status" value="1"/>
</dbReference>
<dbReference type="InterPro" id="IPR006860">
    <property type="entry name" value="FecR"/>
</dbReference>
<dbReference type="PANTHER" id="PTHR30273">
    <property type="entry name" value="PERIPLASMIC SIGNAL SENSOR AND SIGMA FACTOR ACTIVATOR FECR-RELATED"/>
    <property type="match status" value="1"/>
</dbReference>
<dbReference type="AlphaFoldDB" id="A0A412GLT0"/>
<reference evidence="4 5" key="1">
    <citation type="submission" date="2018-08" db="EMBL/GenBank/DDBJ databases">
        <title>A genome reference for cultivated species of the human gut microbiota.</title>
        <authorList>
            <person name="Zou Y."/>
            <person name="Xue W."/>
            <person name="Luo G."/>
        </authorList>
    </citation>
    <scope>NUCLEOTIDE SEQUENCE [LARGE SCALE GENOMIC DNA]</scope>
    <source>
        <strain evidence="4 5">AF24-2</strain>
    </source>
</reference>
<proteinExistence type="predicted"/>
<feature type="domain" description="FecR protein" evidence="2">
    <location>
        <begin position="127"/>
        <end position="219"/>
    </location>
</feature>
<dbReference type="GO" id="GO:0016989">
    <property type="term" value="F:sigma factor antagonist activity"/>
    <property type="evidence" value="ECO:0007669"/>
    <property type="project" value="TreeGrafter"/>
</dbReference>
<protein>
    <submittedName>
        <fullName evidence="4">FecR family protein</fullName>
    </submittedName>
</protein>
<dbReference type="Gene3D" id="3.55.50.30">
    <property type="match status" value="1"/>
</dbReference>
<dbReference type="PANTHER" id="PTHR30273:SF2">
    <property type="entry name" value="PROTEIN FECR"/>
    <property type="match status" value="1"/>
</dbReference>
<keyword evidence="1" id="KW-0812">Transmembrane</keyword>
<evidence type="ECO:0000259" key="2">
    <source>
        <dbReference type="Pfam" id="PF04773"/>
    </source>
</evidence>
<dbReference type="Proteomes" id="UP000285864">
    <property type="component" value="Unassembled WGS sequence"/>
</dbReference>
<organism evidence="4 5">
    <name type="scientific">Phocaeicola coprocola</name>
    <dbReference type="NCBI Taxonomy" id="310298"/>
    <lineage>
        <taxon>Bacteria</taxon>
        <taxon>Pseudomonadati</taxon>
        <taxon>Bacteroidota</taxon>
        <taxon>Bacteroidia</taxon>
        <taxon>Bacteroidales</taxon>
        <taxon>Bacteroidaceae</taxon>
        <taxon>Phocaeicola</taxon>
    </lineage>
</organism>